<organism evidence="1 2">
    <name type="scientific">Pseudorhizobium tarimense</name>
    <dbReference type="NCBI Taxonomy" id="1079109"/>
    <lineage>
        <taxon>Bacteria</taxon>
        <taxon>Pseudomonadati</taxon>
        <taxon>Pseudomonadota</taxon>
        <taxon>Alphaproteobacteria</taxon>
        <taxon>Hyphomicrobiales</taxon>
        <taxon>Rhizobiaceae</taxon>
        <taxon>Rhizobium/Agrobacterium group</taxon>
        <taxon>Pseudorhizobium</taxon>
    </lineage>
</organism>
<dbReference type="EC" id="1.1.1.133" evidence="1"/>
<name>A0ABV2H522_9HYPH</name>
<keyword evidence="1" id="KW-0560">Oxidoreductase</keyword>
<dbReference type="SUPFAM" id="SSF51445">
    <property type="entry name" value="(Trans)glycosidases"/>
    <property type="match status" value="1"/>
</dbReference>
<protein>
    <submittedName>
        <fullName evidence="1">dTDP-4-dehydrorhamnose reductase</fullName>
        <ecNumber evidence="1">1.1.1.133</ecNumber>
    </submittedName>
</protein>
<gene>
    <name evidence="1" type="ORF">ABID21_001750</name>
</gene>
<dbReference type="InterPro" id="IPR017853">
    <property type="entry name" value="GH"/>
</dbReference>
<dbReference type="Gene3D" id="3.20.20.80">
    <property type="entry name" value="Glycosidases"/>
    <property type="match status" value="1"/>
</dbReference>
<evidence type="ECO:0000313" key="2">
    <source>
        <dbReference type="Proteomes" id="UP001549031"/>
    </source>
</evidence>
<dbReference type="RefSeq" id="WP_247243591.1">
    <property type="nucleotide sequence ID" value="NZ_JALJRA010000006.1"/>
</dbReference>
<dbReference type="InterPro" id="IPR001360">
    <property type="entry name" value="Glyco_hydro_1"/>
</dbReference>
<dbReference type="Pfam" id="PF00232">
    <property type="entry name" value="Glyco_hydro_1"/>
    <property type="match status" value="1"/>
</dbReference>
<dbReference type="EMBL" id="JBEPLJ010000006">
    <property type="protein sequence ID" value="MET3585641.1"/>
    <property type="molecule type" value="Genomic_DNA"/>
</dbReference>
<reference evidence="1 2" key="1">
    <citation type="submission" date="2024-06" db="EMBL/GenBank/DDBJ databases">
        <title>Genomic Encyclopedia of Type Strains, Phase IV (KMG-IV): sequencing the most valuable type-strain genomes for metagenomic binning, comparative biology and taxonomic classification.</title>
        <authorList>
            <person name="Goeker M."/>
        </authorList>
    </citation>
    <scope>NUCLEOTIDE SEQUENCE [LARGE SCALE GENOMIC DNA]</scope>
    <source>
        <strain evidence="1 2">DSM 105042</strain>
    </source>
</reference>
<accession>A0ABV2H522</accession>
<sequence length="673" mass="75925">MCDGYRDQFRETGHQERPGDLDEIAKLGIRTLRYPVLWESVSPDDPGQVDFSWHDSRLARLRELGIEPIIGLLHHGSGPRYTNLLDPAFPALFAQHAARVAERYPYLRAFTPVNEPLTTARFSGLYGVWYPHKTDIRSFARAFINQCLATVSAMEAIRSVIPDAKLVQTEDLGKTFSSKLLQYQADYENERRWLTFDLLFGRLTPRHSWYPILQDYGIREYELQDIADRACPPDVIGINHYLTSERFLEDREDRWPAGHPVGGNGRHRYADLEAIRMDLPEEALGLEARLMEVWERYQTAIAVTEVHHGCSRDEQLRWLMEAWQAASQLREKGVAIKAVTIWSMFGAIDWNSLLQIDQGCYEPGSFDIRAEKPRSTALATAARALATEGRFDHPVLDTAGWWRRADRFYWPPPRALNKTAPARRLILMAGEGPYRLALEGVLRHRGLDFEPVCCAELDMTDMLSAGRMLDERRAWAIIRSPSVQSKVPQAAILAAAASRGLPVLTFTVASLSSQTRTDLHVTAREQVWDHGSLDATGPNLVISVNRPFSVWERENLLFQILEHVRRGETIEFCAMTSASAAYMPDVFHAGLDLLIDGVRGSCCLENVSDKSWFDFARWFAASAGLEEDLIARTDLSAALKSPSLSPAIHRLMPSLDDAAGRYLSSLNACACTR</sequence>
<keyword evidence="2" id="KW-1185">Reference proteome</keyword>
<proteinExistence type="predicted"/>
<dbReference type="GO" id="GO:0008831">
    <property type="term" value="F:dTDP-4-dehydrorhamnose reductase activity"/>
    <property type="evidence" value="ECO:0007669"/>
    <property type="project" value="UniProtKB-EC"/>
</dbReference>
<evidence type="ECO:0000313" key="1">
    <source>
        <dbReference type="EMBL" id="MET3585641.1"/>
    </source>
</evidence>
<comment type="caution">
    <text evidence="1">The sequence shown here is derived from an EMBL/GenBank/DDBJ whole genome shotgun (WGS) entry which is preliminary data.</text>
</comment>
<dbReference type="Proteomes" id="UP001549031">
    <property type="component" value="Unassembled WGS sequence"/>
</dbReference>